<dbReference type="PANTHER" id="PTHR31072">
    <property type="entry name" value="TRANSCRIPTION FACTOR TCP4-RELATED"/>
    <property type="match status" value="1"/>
</dbReference>
<feature type="compositionally biased region" description="Gly residues" evidence="6">
    <location>
        <begin position="25"/>
        <end position="45"/>
    </location>
</feature>
<evidence type="ECO:0000259" key="7">
    <source>
        <dbReference type="PROSITE" id="PS51369"/>
    </source>
</evidence>
<organism evidence="8 9">
    <name type="scientific">Physcomitrium patens</name>
    <name type="common">Spreading-leaved earth moss</name>
    <name type="synonym">Physcomitrella patens</name>
    <dbReference type="NCBI Taxonomy" id="3218"/>
    <lineage>
        <taxon>Eukaryota</taxon>
        <taxon>Viridiplantae</taxon>
        <taxon>Streptophyta</taxon>
        <taxon>Embryophyta</taxon>
        <taxon>Bryophyta</taxon>
        <taxon>Bryophytina</taxon>
        <taxon>Bryopsida</taxon>
        <taxon>Funariidae</taxon>
        <taxon>Funariales</taxon>
        <taxon>Funariaceae</taxon>
        <taxon>Physcomitrium</taxon>
    </lineage>
</organism>
<dbReference type="PANTHER" id="PTHR31072:SF170">
    <property type="entry name" value="TRANSCRIPTION FACTOR TCP15-RELATED"/>
    <property type="match status" value="1"/>
</dbReference>
<comment type="subcellular location">
    <subcellularLocation>
        <location evidence="1">Nucleus</location>
    </subcellularLocation>
</comment>
<keyword evidence="9" id="KW-1185">Reference proteome</keyword>
<dbReference type="GO" id="GO:0005634">
    <property type="term" value="C:nucleus"/>
    <property type="evidence" value="ECO:0000318"/>
    <property type="project" value="GO_Central"/>
</dbReference>
<dbReference type="Gramene" id="Pp3c3_24664V3.3">
    <property type="protein sequence ID" value="PAC:32943117.CDS.1"/>
    <property type="gene ID" value="Pp3c3_24664"/>
</dbReference>
<evidence type="ECO:0000256" key="1">
    <source>
        <dbReference type="ARBA" id="ARBA00004123"/>
    </source>
</evidence>
<evidence type="ECO:0000256" key="3">
    <source>
        <dbReference type="ARBA" id="ARBA00023125"/>
    </source>
</evidence>
<gene>
    <name evidence="8" type="primary">LOC112280415</name>
</gene>
<dbReference type="AlphaFoldDB" id="A0A7I4EUF2"/>
<dbReference type="RefSeq" id="XP_024371648.1">
    <property type="nucleotide sequence ID" value="XM_024515880.2"/>
</dbReference>
<reference evidence="8" key="3">
    <citation type="submission" date="2020-12" db="UniProtKB">
        <authorList>
            <consortium name="EnsemblPlants"/>
        </authorList>
    </citation>
    <scope>IDENTIFICATION</scope>
</reference>
<keyword evidence="2" id="KW-0805">Transcription regulation</keyword>
<reference evidence="8 9" key="1">
    <citation type="journal article" date="2008" name="Science">
        <title>The Physcomitrella genome reveals evolutionary insights into the conquest of land by plants.</title>
        <authorList>
            <person name="Rensing S."/>
            <person name="Lang D."/>
            <person name="Zimmer A."/>
            <person name="Terry A."/>
            <person name="Salamov A."/>
            <person name="Shapiro H."/>
            <person name="Nishiyama T."/>
            <person name="Perroud P.-F."/>
            <person name="Lindquist E."/>
            <person name="Kamisugi Y."/>
            <person name="Tanahashi T."/>
            <person name="Sakakibara K."/>
            <person name="Fujita T."/>
            <person name="Oishi K."/>
            <person name="Shin-I T."/>
            <person name="Kuroki Y."/>
            <person name="Toyoda A."/>
            <person name="Suzuki Y."/>
            <person name="Hashimoto A."/>
            <person name="Yamaguchi K."/>
            <person name="Sugano A."/>
            <person name="Kohara Y."/>
            <person name="Fujiyama A."/>
            <person name="Anterola A."/>
            <person name="Aoki S."/>
            <person name="Ashton N."/>
            <person name="Barbazuk W.B."/>
            <person name="Barker E."/>
            <person name="Bennetzen J."/>
            <person name="Bezanilla M."/>
            <person name="Blankenship R."/>
            <person name="Cho S.H."/>
            <person name="Dutcher S."/>
            <person name="Estelle M."/>
            <person name="Fawcett J.A."/>
            <person name="Gundlach H."/>
            <person name="Hanada K."/>
            <person name="Heyl A."/>
            <person name="Hicks K.A."/>
            <person name="Hugh J."/>
            <person name="Lohr M."/>
            <person name="Mayer K."/>
            <person name="Melkozernov A."/>
            <person name="Murata T."/>
            <person name="Nelson D."/>
            <person name="Pils B."/>
            <person name="Prigge M."/>
            <person name="Reiss B."/>
            <person name="Renner T."/>
            <person name="Rombauts S."/>
            <person name="Rushton P."/>
            <person name="Sanderfoot A."/>
            <person name="Schween G."/>
            <person name="Shiu S.-H."/>
            <person name="Stueber K."/>
            <person name="Theodoulou F.L."/>
            <person name="Tu H."/>
            <person name="Van de Peer Y."/>
            <person name="Verrier P.J."/>
            <person name="Waters E."/>
            <person name="Wood A."/>
            <person name="Yang L."/>
            <person name="Cove D."/>
            <person name="Cuming A."/>
            <person name="Hasebe M."/>
            <person name="Lucas S."/>
            <person name="Mishler D.B."/>
            <person name="Reski R."/>
            <person name="Grigoriev I."/>
            <person name="Quatrano R.S."/>
            <person name="Boore J.L."/>
        </authorList>
    </citation>
    <scope>NUCLEOTIDE SEQUENCE [LARGE SCALE GENOMIC DNA]</scope>
    <source>
        <strain evidence="8 9">cv. Gransden 2004</strain>
    </source>
</reference>
<keyword evidence="3" id="KW-0238">DNA-binding</keyword>
<evidence type="ECO:0000313" key="9">
    <source>
        <dbReference type="Proteomes" id="UP000006727"/>
    </source>
</evidence>
<feature type="compositionally biased region" description="Low complexity" evidence="6">
    <location>
        <begin position="286"/>
        <end position="295"/>
    </location>
</feature>
<keyword evidence="5" id="KW-0539">Nucleus</keyword>
<dbReference type="InterPro" id="IPR005333">
    <property type="entry name" value="Transcription_factor_TCP"/>
</dbReference>
<dbReference type="GO" id="GO:0043565">
    <property type="term" value="F:sequence-specific DNA binding"/>
    <property type="evidence" value="ECO:0000318"/>
    <property type="project" value="GO_Central"/>
</dbReference>
<proteinExistence type="predicted"/>
<evidence type="ECO:0000256" key="2">
    <source>
        <dbReference type="ARBA" id="ARBA00023015"/>
    </source>
</evidence>
<evidence type="ECO:0000313" key="8">
    <source>
        <dbReference type="EnsemblPlants" id="PAC:32941874.CDS.1"/>
    </source>
</evidence>
<feature type="compositionally biased region" description="Polar residues" evidence="6">
    <location>
        <begin position="389"/>
        <end position="399"/>
    </location>
</feature>
<dbReference type="Proteomes" id="UP000006727">
    <property type="component" value="Chromosome 3"/>
</dbReference>
<feature type="domain" description="TCP" evidence="7">
    <location>
        <begin position="80"/>
        <end position="134"/>
    </location>
</feature>
<dbReference type="KEGG" id="ppp:112280415"/>
<dbReference type="InterPro" id="IPR017887">
    <property type="entry name" value="TF_TCP_subgr"/>
</dbReference>
<dbReference type="PROSITE" id="PS51369">
    <property type="entry name" value="TCP"/>
    <property type="match status" value="1"/>
</dbReference>
<dbReference type="OrthoDB" id="1911901at2759"/>
<feature type="region of interest" description="Disordered" evidence="6">
    <location>
        <begin position="169"/>
        <end position="204"/>
    </location>
</feature>
<dbReference type="Pfam" id="PF03634">
    <property type="entry name" value="TCP"/>
    <property type="match status" value="1"/>
</dbReference>
<dbReference type="EMBL" id="ABEU02000003">
    <property type="status" value="NOT_ANNOTATED_CDS"/>
    <property type="molecule type" value="Genomic_DNA"/>
</dbReference>
<feature type="compositionally biased region" description="Basic and acidic residues" evidence="6">
    <location>
        <begin position="195"/>
        <end position="204"/>
    </location>
</feature>
<evidence type="ECO:0000256" key="6">
    <source>
        <dbReference type="SAM" id="MobiDB-lite"/>
    </source>
</evidence>
<feature type="compositionally biased region" description="Basic and acidic residues" evidence="6">
    <location>
        <begin position="79"/>
        <end position="90"/>
    </location>
</feature>
<dbReference type="Gramene" id="Pp3c3_24660V3.1">
    <property type="protein sequence ID" value="PAC:32941874.CDS.1"/>
    <property type="gene ID" value="Pp3c3_24660"/>
</dbReference>
<sequence length="505" mass="51274">MAAMGGQGVGGGGGQVESTALGMAGMGQEYGGGEGQSSGGVGGMGSMSMPGGSGEHQQQQTQQQVPAAPAKKPPPKRTSTKDRHTKVDGRGRRIRMPATCAARIFQLTRELGHKSDGETIEWLLQKAEQAIIAATGTGTIPAIASSIQGSIRSSASMAVAAAGRAGMHGSLGLSGPGGGPTAEEMQSRMQQEQAQRGRSEWGVSADERVMDVSRRMSLGHGDPGMSHDLMAGFQHQDLVGGPSEVGEGMESSDSRMRKRPRGGPLQSRMKEDPDQPARPVRTTARQSMQQQVGQGQHQGGGSSSMMPAAMWAVAPVGAGVSSSGTMPGTIWMLPMSASQGGATQGVMPGQSEQQIWTFPAASGQYRMTAAAGTSIQLGPGGSGGSGQGNAPTSSSSGQSMVPLAASVLPSGVALMPRINLQGGMGLELQGSHMGHHMPLGSMLLQQGGQQMPGTGLGLGGGGGEGHLGMLAAMNAYRNLTPDHQSMGGSGHQQGDSGDDHTSSHS</sequence>
<dbReference type="GeneID" id="112280415"/>
<accession>A0A7I4EUF2</accession>
<feature type="region of interest" description="Disordered" evidence="6">
    <location>
        <begin position="237"/>
        <end position="305"/>
    </location>
</feature>
<dbReference type="RefSeq" id="XP_024371647.1">
    <property type="nucleotide sequence ID" value="XM_024515879.2"/>
</dbReference>
<evidence type="ECO:0000256" key="4">
    <source>
        <dbReference type="ARBA" id="ARBA00023163"/>
    </source>
</evidence>
<dbReference type="EnsemblPlants" id="Pp3c3_24664V3.3">
    <property type="protein sequence ID" value="PAC:32943117.CDS.1"/>
    <property type="gene ID" value="Pp3c3_24664"/>
</dbReference>
<keyword evidence="4" id="KW-0804">Transcription</keyword>
<feature type="region of interest" description="Disordered" evidence="6">
    <location>
        <begin position="376"/>
        <end position="399"/>
    </location>
</feature>
<dbReference type="EnsemblPlants" id="Pp3c3_24660V3.1">
    <property type="protein sequence ID" value="PAC:32941874.CDS.1"/>
    <property type="gene ID" value="Pp3c3_24660"/>
</dbReference>
<feature type="region of interest" description="Disordered" evidence="6">
    <location>
        <begin position="479"/>
        <end position="505"/>
    </location>
</feature>
<protein>
    <recommendedName>
        <fullName evidence="7">TCP domain-containing protein</fullName>
    </recommendedName>
</protein>
<feature type="compositionally biased region" description="Gly residues" evidence="6">
    <location>
        <begin position="378"/>
        <end position="387"/>
    </location>
</feature>
<feature type="compositionally biased region" description="Low complexity" evidence="6">
    <location>
        <begin position="57"/>
        <end position="70"/>
    </location>
</feature>
<feature type="compositionally biased region" description="Gly residues" evidence="6">
    <location>
        <begin position="1"/>
        <end position="15"/>
    </location>
</feature>
<reference evidence="8 9" key="2">
    <citation type="journal article" date="2018" name="Plant J.">
        <title>The Physcomitrella patens chromosome-scale assembly reveals moss genome structure and evolution.</title>
        <authorList>
            <person name="Lang D."/>
            <person name="Ullrich K.K."/>
            <person name="Murat F."/>
            <person name="Fuchs J."/>
            <person name="Jenkins J."/>
            <person name="Haas F.B."/>
            <person name="Piednoel M."/>
            <person name="Gundlach H."/>
            <person name="Van Bel M."/>
            <person name="Meyberg R."/>
            <person name="Vives C."/>
            <person name="Morata J."/>
            <person name="Symeonidi A."/>
            <person name="Hiss M."/>
            <person name="Muchero W."/>
            <person name="Kamisugi Y."/>
            <person name="Saleh O."/>
            <person name="Blanc G."/>
            <person name="Decker E.L."/>
            <person name="van Gessel N."/>
            <person name="Grimwood J."/>
            <person name="Hayes R.D."/>
            <person name="Graham S.W."/>
            <person name="Gunter L.E."/>
            <person name="McDaniel S.F."/>
            <person name="Hoernstein S.N.W."/>
            <person name="Larsson A."/>
            <person name="Li F.W."/>
            <person name="Perroud P.F."/>
            <person name="Phillips J."/>
            <person name="Ranjan P."/>
            <person name="Rokshar D.S."/>
            <person name="Rothfels C.J."/>
            <person name="Schneider L."/>
            <person name="Shu S."/>
            <person name="Stevenson D.W."/>
            <person name="Thummler F."/>
            <person name="Tillich M."/>
            <person name="Villarreal Aguilar J.C."/>
            <person name="Widiez T."/>
            <person name="Wong G.K."/>
            <person name="Wymore A."/>
            <person name="Zhang Y."/>
            <person name="Zimmer A.D."/>
            <person name="Quatrano R.S."/>
            <person name="Mayer K.F.X."/>
            <person name="Goodstein D."/>
            <person name="Casacuberta J.M."/>
            <person name="Vandepoele K."/>
            <person name="Reski R."/>
            <person name="Cuming A.C."/>
            <person name="Tuskan G.A."/>
            <person name="Maumus F."/>
            <person name="Salse J."/>
            <person name="Schmutz J."/>
            <person name="Rensing S.A."/>
        </authorList>
    </citation>
    <scope>NUCLEOTIDE SEQUENCE [LARGE SCALE GENOMIC DNA]</scope>
    <source>
        <strain evidence="8 9">cv. Gransden 2004</strain>
    </source>
</reference>
<feature type="region of interest" description="Disordered" evidence="6">
    <location>
        <begin position="25"/>
        <end position="90"/>
    </location>
</feature>
<name>A0A7I4EUF2_PHYPA</name>
<dbReference type="GO" id="GO:0003700">
    <property type="term" value="F:DNA-binding transcription factor activity"/>
    <property type="evidence" value="ECO:0000318"/>
    <property type="project" value="GO_Central"/>
</dbReference>
<feature type="region of interest" description="Disordered" evidence="6">
    <location>
        <begin position="1"/>
        <end position="20"/>
    </location>
</feature>
<evidence type="ECO:0000256" key="5">
    <source>
        <dbReference type="ARBA" id="ARBA00023242"/>
    </source>
</evidence>